<reference evidence="1 2" key="1">
    <citation type="submission" date="2024-01" db="EMBL/GenBank/DDBJ databases">
        <authorList>
            <person name="Alioto T."/>
            <person name="Alioto T."/>
            <person name="Gomez Garrido J."/>
        </authorList>
    </citation>
    <scope>NUCLEOTIDE SEQUENCE [LARGE SCALE GENOMIC DNA]</scope>
</reference>
<gene>
    <name evidence="1" type="ORF">FSCOSCO3_A020681</name>
</gene>
<dbReference type="AlphaFoldDB" id="A0AAV1P6Q2"/>
<accession>A0AAV1P6Q2</accession>
<keyword evidence="2" id="KW-1185">Reference proteome</keyword>
<comment type="caution">
    <text evidence="1">The sequence shown here is derived from an EMBL/GenBank/DDBJ whole genome shotgun (WGS) entry which is preliminary data.</text>
</comment>
<evidence type="ECO:0000313" key="2">
    <source>
        <dbReference type="Proteomes" id="UP001314229"/>
    </source>
</evidence>
<sequence length="127" mass="14141">SPCVYFPPTFNPFCSTPFWTLDLTTISPSTREVGILPAWISCCQHCPPGNRTNDSMVLKYRHPISELLQLHSSPTTPPGHVASNSINELGLPCRPRYVHRGSRRKFVYSGSGNSIPSLWANRHPPKA</sequence>
<dbReference type="Proteomes" id="UP001314229">
    <property type="component" value="Unassembled WGS sequence"/>
</dbReference>
<proteinExistence type="predicted"/>
<protein>
    <submittedName>
        <fullName evidence="1">Uncharacterized protein</fullName>
    </submittedName>
</protein>
<evidence type="ECO:0000313" key="1">
    <source>
        <dbReference type="EMBL" id="CAK6967288.1"/>
    </source>
</evidence>
<feature type="non-terminal residue" evidence="1">
    <location>
        <position position="1"/>
    </location>
</feature>
<organism evidence="1 2">
    <name type="scientific">Scomber scombrus</name>
    <name type="common">Atlantic mackerel</name>
    <name type="synonym">Scomber vernalis</name>
    <dbReference type="NCBI Taxonomy" id="13677"/>
    <lineage>
        <taxon>Eukaryota</taxon>
        <taxon>Metazoa</taxon>
        <taxon>Chordata</taxon>
        <taxon>Craniata</taxon>
        <taxon>Vertebrata</taxon>
        <taxon>Euteleostomi</taxon>
        <taxon>Actinopterygii</taxon>
        <taxon>Neopterygii</taxon>
        <taxon>Teleostei</taxon>
        <taxon>Neoteleostei</taxon>
        <taxon>Acanthomorphata</taxon>
        <taxon>Pelagiaria</taxon>
        <taxon>Scombriformes</taxon>
        <taxon>Scombridae</taxon>
        <taxon>Scomber</taxon>
    </lineage>
</organism>
<dbReference type="EMBL" id="CAWUFR010000102">
    <property type="protein sequence ID" value="CAK6967288.1"/>
    <property type="molecule type" value="Genomic_DNA"/>
</dbReference>
<name>A0AAV1P6Q2_SCOSC</name>